<dbReference type="STRING" id="253628.A0A0D2BAQ1"/>
<dbReference type="PANTHER" id="PTHR28234">
    <property type="entry name" value="NUCLEAR CONTROL OF ATPASE PROTEIN 2"/>
    <property type="match status" value="1"/>
</dbReference>
<keyword evidence="3 7" id="KW-1133">Transmembrane helix</keyword>
<evidence type="ECO:0000256" key="2">
    <source>
        <dbReference type="ARBA" id="ARBA00022692"/>
    </source>
</evidence>
<comment type="subcellular location">
    <subcellularLocation>
        <location evidence="1">Mitochondrion membrane</location>
        <topology evidence="1">Multi-pass membrane protein</topology>
    </subcellularLocation>
</comment>
<protein>
    <recommendedName>
        <fullName evidence="10">Nuclear control of ATPase protein 2</fullName>
    </recommendedName>
</protein>
<dbReference type="InParanoid" id="A0A0D2BAQ1"/>
<reference evidence="8 9" key="1">
    <citation type="submission" date="2015-01" db="EMBL/GenBank/DDBJ databases">
        <title>The Genome Sequence of Ochroconis gallopava CBS43764.</title>
        <authorList>
            <consortium name="The Broad Institute Genomics Platform"/>
            <person name="Cuomo C."/>
            <person name="de Hoog S."/>
            <person name="Gorbushina A."/>
            <person name="Stielow B."/>
            <person name="Teixiera M."/>
            <person name="Abouelleil A."/>
            <person name="Chapman S.B."/>
            <person name="Priest M."/>
            <person name="Young S.K."/>
            <person name="Wortman J."/>
            <person name="Nusbaum C."/>
            <person name="Birren B."/>
        </authorList>
    </citation>
    <scope>NUCLEOTIDE SEQUENCE [LARGE SCALE GENOMIC DNA]</scope>
    <source>
        <strain evidence="8 9">CBS 43764</strain>
    </source>
</reference>
<evidence type="ECO:0000256" key="1">
    <source>
        <dbReference type="ARBA" id="ARBA00004225"/>
    </source>
</evidence>
<dbReference type="HOGENOM" id="CLU_008227_1_0_1"/>
<evidence type="ECO:0000256" key="5">
    <source>
        <dbReference type="ARBA" id="ARBA00023136"/>
    </source>
</evidence>
<proteinExistence type="predicted"/>
<evidence type="ECO:0000256" key="7">
    <source>
        <dbReference type="SAM" id="Phobius"/>
    </source>
</evidence>
<name>A0A0D2BAQ1_9PEZI</name>
<keyword evidence="9" id="KW-1185">Reference proteome</keyword>
<dbReference type="GO" id="GO:0005741">
    <property type="term" value="C:mitochondrial outer membrane"/>
    <property type="evidence" value="ECO:0007669"/>
    <property type="project" value="TreeGrafter"/>
</dbReference>
<dbReference type="VEuPathDB" id="FungiDB:PV09_01311"/>
<dbReference type="OrthoDB" id="413313at2759"/>
<dbReference type="Pfam" id="PF08637">
    <property type="entry name" value="NCA2"/>
    <property type="match status" value="1"/>
</dbReference>
<evidence type="ECO:0000313" key="8">
    <source>
        <dbReference type="EMBL" id="KIW08399.1"/>
    </source>
</evidence>
<dbReference type="AlphaFoldDB" id="A0A0D2BAQ1"/>
<evidence type="ECO:0000256" key="4">
    <source>
        <dbReference type="ARBA" id="ARBA00023128"/>
    </source>
</evidence>
<feature type="region of interest" description="Disordered" evidence="6">
    <location>
        <begin position="234"/>
        <end position="256"/>
    </location>
</feature>
<accession>A0A0D2BAQ1</accession>
<evidence type="ECO:0000313" key="9">
    <source>
        <dbReference type="Proteomes" id="UP000053259"/>
    </source>
</evidence>
<organism evidence="8 9">
    <name type="scientific">Verruconis gallopava</name>
    <dbReference type="NCBI Taxonomy" id="253628"/>
    <lineage>
        <taxon>Eukaryota</taxon>
        <taxon>Fungi</taxon>
        <taxon>Dikarya</taxon>
        <taxon>Ascomycota</taxon>
        <taxon>Pezizomycotina</taxon>
        <taxon>Dothideomycetes</taxon>
        <taxon>Pleosporomycetidae</taxon>
        <taxon>Venturiales</taxon>
        <taxon>Sympoventuriaceae</taxon>
        <taxon>Verruconis</taxon>
    </lineage>
</organism>
<dbReference type="PANTHER" id="PTHR28234:SF1">
    <property type="entry name" value="NUCLEAR CONTROL OF ATPASE PROTEIN 2"/>
    <property type="match status" value="1"/>
</dbReference>
<keyword evidence="5 7" id="KW-0472">Membrane</keyword>
<dbReference type="InterPro" id="IPR013946">
    <property type="entry name" value="NCA2-like"/>
</dbReference>
<dbReference type="Proteomes" id="UP000053259">
    <property type="component" value="Unassembled WGS sequence"/>
</dbReference>
<dbReference type="EMBL" id="KN847531">
    <property type="protein sequence ID" value="KIW08399.1"/>
    <property type="molecule type" value="Genomic_DNA"/>
</dbReference>
<dbReference type="GeneID" id="27309284"/>
<keyword evidence="2 7" id="KW-0812">Transmembrane</keyword>
<gene>
    <name evidence="8" type="ORF">PV09_01311</name>
</gene>
<sequence length="644" mass="72360">MSFVVDQVRRIDGQLDRLQLAHASYPSEDFSTADVHTSERLPRILELQRLVKNLSATTSSSTPLASTSTIISTLKSANLSSDAESGYENELEWLLLSKATAQAYGQVLNTILEQTLAVSEHIWYWDGILSSQSAAGLYSLQTSPLRMWTWAKDVYQDVRAHRTAQGLEEGWRQFYGLVQDSIRNRSIATLQAGVVSPISRVRNEARRNQKKLKQLREINANALGLLLGEGLSSETLNEDGTSTPLSSGPRDMTESGRKWKGAIMNSIALIDAVLAHAQEPEADLDNFEDRILSTTRDDRYYASPNDVGVAAFDELTTAEVAARVQDLLQTILPRYKQTFDGRLQECGQPSRLIRYWLPATALLLSSSTILRIVTNRRAQILTWIREFGSTCIDFWYNWVVDPVKNIIGTIRHDENSEVALVSKRSLQGDRDSLERMVVDFALDENRNLSAEQIADIRAKVHEGDLTPVLVAYERDMAKPFMGAVRGNLIRALLVQIQKTKVDVEVAIGGIDSLLKSQQLVFGFIALTPGLLVSIGVARYLNGVFGNRRGSRMGKRQNQVLGVLRNIDRIITAANPSEYGVLYYKDYGLLVAESHVLRQCARNVLPPHEFREFLVDVDELVDIKAGIERQKHVIRRLRWGYSKWY</sequence>
<evidence type="ECO:0008006" key="10">
    <source>
        <dbReference type="Google" id="ProtNLM"/>
    </source>
</evidence>
<feature type="transmembrane region" description="Helical" evidence="7">
    <location>
        <begin position="519"/>
        <end position="541"/>
    </location>
</feature>
<keyword evidence="4" id="KW-0496">Mitochondrion</keyword>
<evidence type="ECO:0000256" key="3">
    <source>
        <dbReference type="ARBA" id="ARBA00022989"/>
    </source>
</evidence>
<evidence type="ECO:0000256" key="6">
    <source>
        <dbReference type="SAM" id="MobiDB-lite"/>
    </source>
</evidence>
<dbReference type="RefSeq" id="XP_016218268.1">
    <property type="nucleotide sequence ID" value="XM_016354173.1"/>
</dbReference>